<gene>
    <name evidence="1" type="ORF">J2Z32_003216</name>
</gene>
<protein>
    <submittedName>
        <fullName evidence="1">Uncharacterized protein</fullName>
    </submittedName>
</protein>
<sequence>MSVSLTLIPIALTLRLVMGKNNFNNWVESSQIKVATDFKNDLELVRTVRKAGYDAEKWGGSIKTHIDGKNLYFFWEQVEGKWTAVFGKSDSKAKVEHFMNELNRVAGRNVFENLKGNSLFETKTNVNDNNVAVETYPTNFRDGQILFSTLKQFGVNPIYQGSKISCKVEESTLTFSQTEPGAPFQVQIKNAPSSTKIYEYLSNVDEDYKRCVQSMVYEKVKARVADKNMEVEHEEILEDNSIVLTINVRG</sequence>
<evidence type="ECO:0000313" key="2">
    <source>
        <dbReference type="Proteomes" id="UP001519272"/>
    </source>
</evidence>
<organism evidence="1 2">
    <name type="scientific">Paenibacillus turicensis</name>
    <dbReference type="NCBI Taxonomy" id="160487"/>
    <lineage>
        <taxon>Bacteria</taxon>
        <taxon>Bacillati</taxon>
        <taxon>Bacillota</taxon>
        <taxon>Bacilli</taxon>
        <taxon>Bacillales</taxon>
        <taxon>Paenibacillaceae</taxon>
        <taxon>Paenibacillus</taxon>
    </lineage>
</organism>
<dbReference type="Proteomes" id="UP001519272">
    <property type="component" value="Unassembled WGS sequence"/>
</dbReference>
<reference evidence="1 2" key="1">
    <citation type="submission" date="2021-03" db="EMBL/GenBank/DDBJ databases">
        <title>Genomic Encyclopedia of Type Strains, Phase IV (KMG-IV): sequencing the most valuable type-strain genomes for metagenomic binning, comparative biology and taxonomic classification.</title>
        <authorList>
            <person name="Goeker M."/>
        </authorList>
    </citation>
    <scope>NUCLEOTIDE SEQUENCE [LARGE SCALE GENOMIC DNA]</scope>
    <source>
        <strain evidence="1 2">DSM 14349</strain>
    </source>
</reference>
<keyword evidence="2" id="KW-1185">Reference proteome</keyword>
<evidence type="ECO:0000313" key="1">
    <source>
        <dbReference type="EMBL" id="MBP1906554.1"/>
    </source>
</evidence>
<accession>A0ABS4FVQ8</accession>
<name>A0ABS4FVQ8_9BACL</name>
<dbReference type="EMBL" id="JAGGKG010000016">
    <property type="protein sequence ID" value="MBP1906554.1"/>
    <property type="molecule type" value="Genomic_DNA"/>
</dbReference>
<proteinExistence type="predicted"/>
<comment type="caution">
    <text evidence="1">The sequence shown here is derived from an EMBL/GenBank/DDBJ whole genome shotgun (WGS) entry which is preliminary data.</text>
</comment>